<keyword evidence="1" id="KW-0175">Coiled coil</keyword>
<dbReference type="InterPro" id="IPR016197">
    <property type="entry name" value="Chromo-like_dom_sf"/>
</dbReference>
<gene>
    <name evidence="4" type="ORF">WG66_7920</name>
</gene>
<dbReference type="AlphaFoldDB" id="A0A0W0FT14"/>
<reference evidence="4 5" key="1">
    <citation type="submission" date="2015-12" db="EMBL/GenBank/DDBJ databases">
        <title>Draft genome sequence of Moniliophthora roreri, the causal agent of frosty pod rot of cacao.</title>
        <authorList>
            <person name="Aime M.C."/>
            <person name="Diaz-Valderrama J.R."/>
            <person name="Kijpornyongpan T."/>
            <person name="Phillips-Mora W."/>
        </authorList>
    </citation>
    <scope>NUCLEOTIDE SEQUENCE [LARGE SCALE GENOMIC DNA]</scope>
    <source>
        <strain evidence="4 5">MCA 2952</strain>
    </source>
</reference>
<feature type="region of interest" description="Disordered" evidence="2">
    <location>
        <begin position="354"/>
        <end position="614"/>
    </location>
</feature>
<dbReference type="SUPFAM" id="SSF54160">
    <property type="entry name" value="Chromo domain-like"/>
    <property type="match status" value="1"/>
</dbReference>
<evidence type="ECO:0000256" key="2">
    <source>
        <dbReference type="SAM" id="MobiDB-lite"/>
    </source>
</evidence>
<evidence type="ECO:0000256" key="1">
    <source>
        <dbReference type="SAM" id="Coils"/>
    </source>
</evidence>
<sequence length="795" mass="88995">MSNLPHGQGRSIYSINPVPQNIRYSTQIPPQPQHQPAPRQQPQHSQIYNHAPLPHPHPHPHAVDPYFPVTQPTSTDLLVSRLMDKIAPILSQHQAYYTSRLNAIESSFHRALEPISQGVRQLETDVKGVKDQLESNKKELYELLDRSDKNQRRDMRSLADRLVKLEKTIGKGYELPGNEMTLTDKLDSISFTVDELVERYRDPGGATEPVIRHDVAIDTRSDAPMPPSIHHDMATSPFPEPVPRPERNPETSLKTLEPEPARYTDMGISPIRDKAQTQRFPRTPPSSTTPEPEPPELEIGEEAEEDASTTIYTATFSPVDWTRKDVFKRYQQLSIPPPPFPVFVGAIRINEEPESQVGGIQSATTTASASCEREPEPQEPEDDLFNSSPPSKKASTIDPQDDLNFDSAIASTPYPADKPVTMGSSSPIDFHMHVPSSRSPSPMVLPSQSQYLVPNATQDEEDFVAQMIGIPPPPTPAARQDTSPAPTSRAHTPTSRAHTYTSDVDDELSELSSLSSSETERSDDDDDDDDDEEAEPSAKRRKLANLSSLVKREQECLSTSTTPRKQSRLSKSSSAAPVSRRKAAREGRVKKEGETPASAGKKKRKHPEGSRKRIKWPEIVQDEAVMNTMIECDNPKCKCWFHIGCVGYRVDDPFINDEKWTFKCPACVVGRKLKPQFRGTDREESCARPQCPKHKQGQDNNEFFVWGIIGRRTKVESGKGKSYLWLVRWLNYPVNRATWETTDSLASGAQTLIEEFDSNVKKEGIKDDRHSVILLKEAVDGGWSVDEPDVVPRAC</sequence>
<dbReference type="InterPro" id="IPR000953">
    <property type="entry name" value="Chromo/chromo_shadow_dom"/>
</dbReference>
<dbReference type="InterPro" id="IPR023780">
    <property type="entry name" value="Chromo_domain"/>
</dbReference>
<feature type="compositionally biased region" description="Polar residues" evidence="2">
    <location>
        <begin position="358"/>
        <end position="369"/>
    </location>
</feature>
<feature type="compositionally biased region" description="Polar residues" evidence="2">
    <location>
        <begin position="436"/>
        <end position="457"/>
    </location>
</feature>
<proteinExistence type="predicted"/>
<dbReference type="eggNOG" id="ENOG502RBBV">
    <property type="taxonomic scope" value="Eukaryota"/>
</dbReference>
<evidence type="ECO:0000313" key="4">
    <source>
        <dbReference type="EMBL" id="KTB39481.1"/>
    </source>
</evidence>
<feature type="compositionally biased region" description="Acidic residues" evidence="2">
    <location>
        <begin position="293"/>
        <end position="307"/>
    </location>
</feature>
<dbReference type="Gene3D" id="2.40.50.40">
    <property type="match status" value="1"/>
</dbReference>
<name>A0A0W0FT14_MONRR</name>
<dbReference type="Proteomes" id="UP000054988">
    <property type="component" value="Unassembled WGS sequence"/>
</dbReference>
<feature type="compositionally biased region" description="Polar residues" evidence="2">
    <location>
        <begin position="556"/>
        <end position="576"/>
    </location>
</feature>
<feature type="compositionally biased region" description="Low complexity" evidence="2">
    <location>
        <begin position="36"/>
        <end position="52"/>
    </location>
</feature>
<feature type="domain" description="Chromo" evidence="3">
    <location>
        <begin position="703"/>
        <end position="756"/>
    </location>
</feature>
<organism evidence="4 5">
    <name type="scientific">Moniliophthora roreri</name>
    <name type="common">Frosty pod rot fungus</name>
    <name type="synonym">Monilia roreri</name>
    <dbReference type="NCBI Taxonomy" id="221103"/>
    <lineage>
        <taxon>Eukaryota</taxon>
        <taxon>Fungi</taxon>
        <taxon>Dikarya</taxon>
        <taxon>Basidiomycota</taxon>
        <taxon>Agaricomycotina</taxon>
        <taxon>Agaricomycetes</taxon>
        <taxon>Agaricomycetidae</taxon>
        <taxon>Agaricales</taxon>
        <taxon>Marasmiineae</taxon>
        <taxon>Marasmiaceae</taxon>
        <taxon>Moniliophthora</taxon>
    </lineage>
</organism>
<feature type="region of interest" description="Disordered" evidence="2">
    <location>
        <begin position="22"/>
        <end position="63"/>
    </location>
</feature>
<feature type="compositionally biased region" description="Basic and acidic residues" evidence="2">
    <location>
        <begin position="584"/>
        <end position="594"/>
    </location>
</feature>
<feature type="compositionally biased region" description="Polar residues" evidence="2">
    <location>
        <begin position="385"/>
        <end position="398"/>
    </location>
</feature>
<feature type="compositionally biased region" description="Polar residues" evidence="2">
    <location>
        <begin position="480"/>
        <end position="501"/>
    </location>
</feature>
<dbReference type="PROSITE" id="PS50013">
    <property type="entry name" value="CHROMO_2"/>
    <property type="match status" value="1"/>
</dbReference>
<feature type="coiled-coil region" evidence="1">
    <location>
        <begin position="119"/>
        <end position="150"/>
    </location>
</feature>
<dbReference type="Pfam" id="PF00385">
    <property type="entry name" value="Chromo"/>
    <property type="match status" value="1"/>
</dbReference>
<comment type="caution">
    <text evidence="4">The sequence shown here is derived from an EMBL/GenBank/DDBJ whole genome shotgun (WGS) entry which is preliminary data.</text>
</comment>
<dbReference type="GO" id="GO:0006338">
    <property type="term" value="P:chromatin remodeling"/>
    <property type="evidence" value="ECO:0007669"/>
    <property type="project" value="UniProtKB-ARBA"/>
</dbReference>
<dbReference type="Gene3D" id="3.30.40.10">
    <property type="entry name" value="Zinc/RING finger domain, C3HC4 (zinc finger)"/>
    <property type="match status" value="1"/>
</dbReference>
<feature type="region of interest" description="Disordered" evidence="2">
    <location>
        <begin position="220"/>
        <end position="309"/>
    </location>
</feature>
<dbReference type="SUPFAM" id="SSF57903">
    <property type="entry name" value="FYVE/PHD zinc finger"/>
    <property type="match status" value="1"/>
</dbReference>
<dbReference type="EMBL" id="LATX01001673">
    <property type="protein sequence ID" value="KTB39481.1"/>
    <property type="molecule type" value="Genomic_DNA"/>
</dbReference>
<accession>A0A0W0FT14</accession>
<evidence type="ECO:0000259" key="3">
    <source>
        <dbReference type="PROSITE" id="PS50013"/>
    </source>
</evidence>
<evidence type="ECO:0000313" key="5">
    <source>
        <dbReference type="Proteomes" id="UP000054988"/>
    </source>
</evidence>
<protein>
    <recommendedName>
        <fullName evidence="3">Chromo domain-containing protein</fullName>
    </recommendedName>
</protein>
<dbReference type="InterPro" id="IPR011011">
    <property type="entry name" value="Znf_FYVE_PHD"/>
</dbReference>
<dbReference type="InterPro" id="IPR013083">
    <property type="entry name" value="Znf_RING/FYVE/PHD"/>
</dbReference>
<feature type="compositionally biased region" description="Acidic residues" evidence="2">
    <location>
        <begin position="521"/>
        <end position="535"/>
    </location>
</feature>